<name>A0A3S4XY01_SERFO</name>
<evidence type="ECO:0000256" key="1">
    <source>
        <dbReference type="ARBA" id="ARBA00006625"/>
    </source>
</evidence>
<dbReference type="InterPro" id="IPR052193">
    <property type="entry name" value="Peptidase_C59"/>
</dbReference>
<feature type="signal peptide" evidence="3">
    <location>
        <begin position="1"/>
        <end position="27"/>
    </location>
</feature>
<gene>
    <name evidence="5" type="primary">cbh_2</name>
    <name evidence="5" type="ORF">NCTC13193_05801</name>
</gene>
<dbReference type="EMBL" id="LR134492">
    <property type="protein sequence ID" value="VEI77402.1"/>
    <property type="molecule type" value="Genomic_DNA"/>
</dbReference>
<evidence type="ECO:0000313" key="6">
    <source>
        <dbReference type="Proteomes" id="UP000270487"/>
    </source>
</evidence>
<keyword evidence="2 5" id="KW-0378">Hydrolase</keyword>
<keyword evidence="3" id="KW-0732">Signal</keyword>
<feature type="domain" description="Choloylglycine hydrolase/NAAA C-terminal" evidence="4">
    <location>
        <begin position="28"/>
        <end position="279"/>
    </location>
</feature>
<reference evidence="5 6" key="1">
    <citation type="submission" date="2018-12" db="EMBL/GenBank/DDBJ databases">
        <authorList>
            <consortium name="Pathogen Informatics"/>
        </authorList>
    </citation>
    <scope>NUCLEOTIDE SEQUENCE [LARGE SCALE GENOMIC DNA]</scope>
    <source>
        <strain evidence="5 6">NCTC13193</strain>
    </source>
</reference>
<dbReference type="RefSeq" id="WP_121608292.1">
    <property type="nucleotide sequence ID" value="NZ_CAMISM010000018.1"/>
</dbReference>
<evidence type="ECO:0000256" key="2">
    <source>
        <dbReference type="ARBA" id="ARBA00022801"/>
    </source>
</evidence>
<protein>
    <submittedName>
        <fullName evidence="5">Choloylglycine hydrolase</fullName>
        <ecNumber evidence="5">3.5.1.24</ecNumber>
    </submittedName>
</protein>
<dbReference type="AlphaFoldDB" id="A0A3S4XY01"/>
<feature type="chain" id="PRO_5018571416" evidence="3">
    <location>
        <begin position="28"/>
        <end position="359"/>
    </location>
</feature>
<dbReference type="PROSITE" id="PS51257">
    <property type="entry name" value="PROKAR_LIPOPROTEIN"/>
    <property type="match status" value="1"/>
</dbReference>
<sequence>MKKFTHSVSALLVGAALSASLATGAQACTRAFMNMYPGYMVSARNLDFFGPVDPSLVITPRGIAHNGGDAKNAAQWQTHYGSVVVYADGVFPMDGMNEKGLAGHTLFYMNGSQVQQDNQDKPVIESRAWLSYILDNYATVDEAVKAIRSDVRLAAAHMPIDYASDTKHIAIEDVSGDSAIIEIDNGKVNIYHDKNYRVMTNPPSYDKQLQNLAKYQNAKRSEIPGGLEADERLVRASYDLKNLPQPDNKNQAQGFILSVLNNVAYPIGSPAEPSEQKVTDMYAKYSKRPDQNKGIGTYWTAISDLSHAEYHFKSAFAASQVWVPLHDINFSQGQPVRKIAHLNDYAQQGWEGNVLAQAK</sequence>
<dbReference type="SUPFAM" id="SSF56235">
    <property type="entry name" value="N-terminal nucleophile aminohydrolases (Ntn hydrolases)"/>
    <property type="match status" value="1"/>
</dbReference>
<evidence type="ECO:0000256" key="3">
    <source>
        <dbReference type="SAM" id="SignalP"/>
    </source>
</evidence>
<dbReference type="InterPro" id="IPR029055">
    <property type="entry name" value="Ntn_hydrolases_N"/>
</dbReference>
<dbReference type="PANTHER" id="PTHR35527">
    <property type="entry name" value="CHOLOYLGLYCINE HYDROLASE"/>
    <property type="match status" value="1"/>
</dbReference>
<dbReference type="Proteomes" id="UP000270487">
    <property type="component" value="Chromosome"/>
</dbReference>
<accession>A0A3S4XY01</accession>
<evidence type="ECO:0000259" key="4">
    <source>
        <dbReference type="Pfam" id="PF02275"/>
    </source>
</evidence>
<dbReference type="Pfam" id="PF02275">
    <property type="entry name" value="CBAH"/>
    <property type="match status" value="1"/>
</dbReference>
<dbReference type="PANTHER" id="PTHR35527:SF2">
    <property type="entry name" value="HYDROLASE"/>
    <property type="match status" value="1"/>
</dbReference>
<dbReference type="InterPro" id="IPR029132">
    <property type="entry name" value="CBAH/NAAA_C"/>
</dbReference>
<proteinExistence type="inferred from homology"/>
<dbReference type="EC" id="3.5.1.24" evidence="5"/>
<dbReference type="GO" id="GO:0045302">
    <property type="term" value="F:choloylglycine hydrolase activity"/>
    <property type="evidence" value="ECO:0007669"/>
    <property type="project" value="UniProtKB-EC"/>
</dbReference>
<evidence type="ECO:0000313" key="5">
    <source>
        <dbReference type="EMBL" id="VEI77402.1"/>
    </source>
</evidence>
<dbReference type="Gene3D" id="3.60.60.10">
    <property type="entry name" value="Penicillin V Acylase, Chain A"/>
    <property type="match status" value="1"/>
</dbReference>
<comment type="similarity">
    <text evidence="1">Belongs to the peptidase C59 family.</text>
</comment>
<organism evidence="5 6">
    <name type="scientific">Serratia fonticola</name>
    <dbReference type="NCBI Taxonomy" id="47917"/>
    <lineage>
        <taxon>Bacteria</taxon>
        <taxon>Pseudomonadati</taxon>
        <taxon>Pseudomonadota</taxon>
        <taxon>Gammaproteobacteria</taxon>
        <taxon>Enterobacterales</taxon>
        <taxon>Yersiniaceae</taxon>
        <taxon>Serratia</taxon>
    </lineage>
</organism>